<keyword evidence="1" id="KW-0472">Membrane</keyword>
<proteinExistence type="predicted"/>
<name>A0ABN8TKJ8_9VIBR</name>
<evidence type="ECO:0000256" key="1">
    <source>
        <dbReference type="SAM" id="Phobius"/>
    </source>
</evidence>
<evidence type="ECO:0000313" key="2">
    <source>
        <dbReference type="EMBL" id="CAH8198890.1"/>
    </source>
</evidence>
<dbReference type="Proteomes" id="UP001152658">
    <property type="component" value="Unassembled WGS sequence"/>
</dbReference>
<sequence length="161" mass="18286">MEESSNILDFISGLGAVGSVLGAGIAWLQYRKARDSADEASKIEIRLMDVMRQKDLVKEVEKIKALVKKLVRYVRRGQNISRQGLSIEDDLAEVTDFRNDFKGSFKHSEKFKKELDEIFNLLTKVDFKNAEEIERIEAISSLIENLNTIAVAIDHEANKND</sequence>
<keyword evidence="1" id="KW-1133">Transmembrane helix</keyword>
<evidence type="ECO:0000313" key="3">
    <source>
        <dbReference type="Proteomes" id="UP001152658"/>
    </source>
</evidence>
<feature type="transmembrane region" description="Helical" evidence="1">
    <location>
        <begin position="6"/>
        <end position="28"/>
    </location>
</feature>
<dbReference type="RefSeq" id="WP_168787046.1">
    <property type="nucleotide sequence ID" value="NZ_CALYLF010000030.1"/>
</dbReference>
<organism evidence="2 3">
    <name type="scientific">Vibrio aestuarianus</name>
    <dbReference type="NCBI Taxonomy" id="28171"/>
    <lineage>
        <taxon>Bacteria</taxon>
        <taxon>Pseudomonadati</taxon>
        <taxon>Pseudomonadota</taxon>
        <taxon>Gammaproteobacteria</taxon>
        <taxon>Vibrionales</taxon>
        <taxon>Vibrionaceae</taxon>
        <taxon>Vibrio</taxon>
    </lineage>
</organism>
<reference evidence="2" key="1">
    <citation type="submission" date="2022-06" db="EMBL/GenBank/DDBJ databases">
        <authorList>
            <person name="Goudenege D."/>
            <person name="Le Roux F."/>
        </authorList>
    </citation>
    <scope>NUCLEOTIDE SEQUENCE</scope>
    <source>
        <strain evidence="2">12-063</strain>
    </source>
</reference>
<keyword evidence="3" id="KW-1185">Reference proteome</keyword>
<accession>A0ABN8TKJ8</accession>
<comment type="caution">
    <text evidence="2">The sequence shown here is derived from an EMBL/GenBank/DDBJ whole genome shotgun (WGS) entry which is preliminary data.</text>
</comment>
<protein>
    <submittedName>
        <fullName evidence="2">Uncharacterized protein</fullName>
    </submittedName>
</protein>
<keyword evidence="1" id="KW-0812">Transmembrane</keyword>
<gene>
    <name evidence="2" type="ORF">VAE063_1010278</name>
</gene>
<dbReference type="EMBL" id="CALYLK010000002">
    <property type="protein sequence ID" value="CAH8198890.1"/>
    <property type="molecule type" value="Genomic_DNA"/>
</dbReference>